<proteinExistence type="predicted"/>
<evidence type="ECO:0000313" key="1">
    <source>
        <dbReference type="EMBL" id="GBN35334.1"/>
    </source>
</evidence>
<organism evidence="1 2">
    <name type="scientific">Araneus ventricosus</name>
    <name type="common">Orbweaver spider</name>
    <name type="synonym">Epeira ventricosa</name>
    <dbReference type="NCBI Taxonomy" id="182803"/>
    <lineage>
        <taxon>Eukaryota</taxon>
        <taxon>Metazoa</taxon>
        <taxon>Ecdysozoa</taxon>
        <taxon>Arthropoda</taxon>
        <taxon>Chelicerata</taxon>
        <taxon>Arachnida</taxon>
        <taxon>Araneae</taxon>
        <taxon>Araneomorphae</taxon>
        <taxon>Entelegynae</taxon>
        <taxon>Araneoidea</taxon>
        <taxon>Araneidae</taxon>
        <taxon>Araneus</taxon>
    </lineage>
</organism>
<dbReference type="Proteomes" id="UP000499080">
    <property type="component" value="Unassembled WGS sequence"/>
</dbReference>
<keyword evidence="2" id="KW-1185">Reference proteome</keyword>
<evidence type="ECO:0000313" key="2">
    <source>
        <dbReference type="Proteomes" id="UP000499080"/>
    </source>
</evidence>
<protein>
    <submittedName>
        <fullName evidence="1">Uncharacterized protein</fullName>
    </submittedName>
</protein>
<reference evidence="1 2" key="1">
    <citation type="journal article" date="2019" name="Sci. Rep.">
        <title>Orb-weaving spider Araneus ventricosus genome elucidates the spidroin gene catalogue.</title>
        <authorList>
            <person name="Kono N."/>
            <person name="Nakamura H."/>
            <person name="Ohtoshi R."/>
            <person name="Moran D.A.P."/>
            <person name="Shinohara A."/>
            <person name="Yoshida Y."/>
            <person name="Fujiwara M."/>
            <person name="Mori M."/>
            <person name="Tomita M."/>
            <person name="Arakawa K."/>
        </authorList>
    </citation>
    <scope>NUCLEOTIDE SEQUENCE [LARGE SCALE GENOMIC DNA]</scope>
</reference>
<dbReference type="EMBL" id="BGPR01126684">
    <property type="protein sequence ID" value="GBN35334.1"/>
    <property type="molecule type" value="Genomic_DNA"/>
</dbReference>
<comment type="caution">
    <text evidence="1">The sequence shown here is derived from an EMBL/GenBank/DDBJ whole genome shotgun (WGS) entry which is preliminary data.</text>
</comment>
<accession>A0A4Y2N9H4</accession>
<dbReference type="AlphaFoldDB" id="A0A4Y2N9H4"/>
<gene>
    <name evidence="1" type="ORF">AVEN_19128_1</name>
</gene>
<name>A0A4Y2N9H4_ARAVE</name>
<sequence length="130" mass="15259">MEIRYQSHWDPAMMGGYCWFLKREDLTPHKRKNLVILASRSEATRELCWDGSRNFEPRSDGDTELFKLPHHANGRTFGSLRMIAGNRPNTRRVSVESDFEHGALRPRSRDLTIRPPRPSLRFIDLFVSYQ</sequence>